<organism evidence="1 2">
    <name type="scientific">Xenorhabdus eapokensis</name>
    <dbReference type="NCBI Taxonomy" id="1873482"/>
    <lineage>
        <taxon>Bacteria</taxon>
        <taxon>Pseudomonadati</taxon>
        <taxon>Pseudomonadota</taxon>
        <taxon>Gammaproteobacteria</taxon>
        <taxon>Enterobacterales</taxon>
        <taxon>Morganellaceae</taxon>
        <taxon>Xenorhabdus</taxon>
    </lineage>
</organism>
<comment type="caution">
    <text evidence="1">The sequence shown here is derived from an EMBL/GenBank/DDBJ whole genome shotgun (WGS) entry which is preliminary data.</text>
</comment>
<dbReference type="Pfam" id="PF19924">
    <property type="entry name" value="DUF6387"/>
    <property type="match status" value="1"/>
</dbReference>
<protein>
    <submittedName>
        <fullName evidence="1">Uncharacterized protein</fullName>
    </submittedName>
</protein>
<reference evidence="1 2" key="1">
    <citation type="submission" date="2016-09" db="EMBL/GenBank/DDBJ databases">
        <title>Xenorhabdus thuongxuanensis sp. nov. and Xenorhabdus eapokensis sp. nov., isolated from Steinernema species.</title>
        <authorList>
            <person name="Kaempfer P."/>
            <person name="Tobias N.J."/>
            <person name="Phan Ke L."/>
            <person name="Bode H.B."/>
            <person name="Glaeser S.P."/>
        </authorList>
    </citation>
    <scope>NUCLEOTIDE SEQUENCE [LARGE SCALE GENOMIC DNA]</scope>
    <source>
        <strain evidence="1 2">DL20</strain>
    </source>
</reference>
<gene>
    <name evidence="1" type="ORF">Xedl_03285</name>
</gene>
<keyword evidence="2" id="KW-1185">Reference proteome</keyword>
<dbReference type="EMBL" id="MKGQ01000034">
    <property type="protein sequence ID" value="OKP00539.1"/>
    <property type="molecule type" value="Genomic_DNA"/>
</dbReference>
<dbReference type="STRING" id="1873482.Xedl_03285"/>
<dbReference type="OrthoDB" id="6505430at2"/>
<sequence>MGLSFFDTPTILKSHLEDIRKLLPEWRKELNFSSREPNVQTSSSWDVVKRKILEYKIVPIVDLMCWNKIIGKRITNKKIAQLVFLHGEYDSTNIAQTIKPFIENLMSDFSIEKYQRLIR</sequence>
<dbReference type="AlphaFoldDB" id="A0A1Q5TJY8"/>
<dbReference type="RefSeq" id="WP_074024848.1">
    <property type="nucleotide sequence ID" value="NZ_CAWNAG010000141.1"/>
</dbReference>
<evidence type="ECO:0000313" key="2">
    <source>
        <dbReference type="Proteomes" id="UP000186268"/>
    </source>
</evidence>
<evidence type="ECO:0000313" key="1">
    <source>
        <dbReference type="EMBL" id="OKP00539.1"/>
    </source>
</evidence>
<accession>A0A1Q5TJY8</accession>
<name>A0A1Q5TJY8_9GAMM</name>
<proteinExistence type="predicted"/>
<dbReference type="InterPro" id="IPR045664">
    <property type="entry name" value="DUF6387"/>
</dbReference>
<dbReference type="Proteomes" id="UP000186268">
    <property type="component" value="Unassembled WGS sequence"/>
</dbReference>